<dbReference type="CDD" id="cd00033">
    <property type="entry name" value="CCP"/>
    <property type="match status" value="1"/>
</dbReference>
<dbReference type="Gene3D" id="2.10.70.10">
    <property type="entry name" value="Complement Module, domain 1"/>
    <property type="match status" value="1"/>
</dbReference>
<dbReference type="Pfam" id="PF00084">
    <property type="entry name" value="Sushi"/>
    <property type="match status" value="1"/>
</dbReference>
<reference evidence="10" key="1">
    <citation type="submission" date="2025-08" db="UniProtKB">
        <authorList>
            <consortium name="RefSeq"/>
        </authorList>
    </citation>
    <scope>IDENTIFICATION</scope>
</reference>
<dbReference type="Proteomes" id="UP001652625">
    <property type="component" value="Chromosome 12"/>
</dbReference>
<protein>
    <submittedName>
        <fullName evidence="10">Uncharacterized protein LOC101234383</fullName>
    </submittedName>
</protein>
<dbReference type="SUPFAM" id="SSF57424">
    <property type="entry name" value="LDL receptor-like module"/>
    <property type="match status" value="1"/>
</dbReference>
<comment type="caution">
    <text evidence="4">Lacks conserved residue(s) required for the propagation of feature annotation.</text>
</comment>
<dbReference type="GeneID" id="101234383"/>
<dbReference type="SUPFAM" id="SSF57535">
    <property type="entry name" value="Complement control module/SCR domain"/>
    <property type="match status" value="1"/>
</dbReference>
<dbReference type="SUPFAM" id="SSF49854">
    <property type="entry name" value="Spermadhesin, CUB domain"/>
    <property type="match status" value="1"/>
</dbReference>
<feature type="disulfide bond" evidence="3">
    <location>
        <begin position="130"/>
        <end position="145"/>
    </location>
</feature>
<dbReference type="InterPro" id="IPR000859">
    <property type="entry name" value="CUB_dom"/>
</dbReference>
<keyword evidence="1" id="KW-0677">Repeat</keyword>
<keyword evidence="2 3" id="KW-1015">Disulfide bond</keyword>
<dbReference type="InterPro" id="IPR035976">
    <property type="entry name" value="Sushi/SCR/CCP_sf"/>
</dbReference>
<evidence type="ECO:0000256" key="2">
    <source>
        <dbReference type="ARBA" id="ARBA00023157"/>
    </source>
</evidence>
<evidence type="ECO:0000256" key="4">
    <source>
        <dbReference type="PROSITE-ProRule" id="PRU00302"/>
    </source>
</evidence>
<dbReference type="PROSITE" id="PS01180">
    <property type="entry name" value="CUB"/>
    <property type="match status" value="1"/>
</dbReference>
<dbReference type="Gene3D" id="4.10.400.10">
    <property type="entry name" value="Low-density Lipoprotein Receptor"/>
    <property type="match status" value="1"/>
</dbReference>
<feature type="signal peptide" evidence="6">
    <location>
        <begin position="1"/>
        <end position="25"/>
    </location>
</feature>
<keyword evidence="5" id="KW-0472">Membrane</keyword>
<dbReference type="InterPro" id="IPR002172">
    <property type="entry name" value="LDrepeatLR_classA_rpt"/>
</dbReference>
<evidence type="ECO:0000313" key="9">
    <source>
        <dbReference type="Proteomes" id="UP001652625"/>
    </source>
</evidence>
<evidence type="ECO:0000256" key="1">
    <source>
        <dbReference type="ARBA" id="ARBA00022737"/>
    </source>
</evidence>
<evidence type="ECO:0000256" key="5">
    <source>
        <dbReference type="SAM" id="Phobius"/>
    </source>
</evidence>
<feature type="chain" id="PRO_5047120180" evidence="6">
    <location>
        <begin position="26"/>
        <end position="607"/>
    </location>
</feature>
<keyword evidence="4" id="KW-0768">Sushi</keyword>
<dbReference type="InterPro" id="IPR035914">
    <property type="entry name" value="Sperma_CUB_dom_sf"/>
</dbReference>
<dbReference type="PROSITE" id="PS50923">
    <property type="entry name" value="SUSHI"/>
    <property type="match status" value="1"/>
</dbReference>
<dbReference type="InterPro" id="IPR023415">
    <property type="entry name" value="LDLR_class-A_CS"/>
</dbReference>
<dbReference type="Pfam" id="PF00057">
    <property type="entry name" value="Ldl_recept_a"/>
    <property type="match status" value="1"/>
</dbReference>
<keyword evidence="6" id="KW-0732">Signal</keyword>
<feature type="domain" description="Sushi" evidence="8">
    <location>
        <begin position="30"/>
        <end position="103"/>
    </location>
</feature>
<dbReference type="PANTHER" id="PTHR24251:SF50">
    <property type="entry name" value="ATTRACTIN-LIKE 1A"/>
    <property type="match status" value="1"/>
</dbReference>
<proteinExistence type="predicted"/>
<dbReference type="CDD" id="cd00041">
    <property type="entry name" value="CUB"/>
    <property type="match status" value="1"/>
</dbReference>
<keyword evidence="5" id="KW-0812">Transmembrane</keyword>
<sequence>MFSMKISILCAFIFFTRCTVNGTTADRSFINCPSPRPPENTIIAQVLRSSSNIFNSDYLEHDKVYFQCKDGYSNIDINSLMYATCASNGKWFPPIDILGKCVLDHQISQCRDGFFRCRKSRSCIEKHKKCNCEQDCEDGSDEENCLEKRRYYFVPSRGKDSNGVITSPGFPKSYPNNFSCTYYFNTMKNHHVELFFEEFQLPNKSFNECTDYLSIGMVQTKPKRFPMGEKNCGHDLYFKFLYSNKTRIVLKVDLGTNSVKLNNKDRTPKGYSFTWRVRYNELVKNHLNMLDEVLPITKKTTPNKENLYTIITPVTITFVLSILLIAFLYYYKKTKTENNTKEGNKTENNLFKKQSLVEERLDKTYFAFVKKNGLLRNSLIGNHNKKNNLKFTKNEKRNLPQQSFFGKQSLCNSNDVSRSSSEMSSEDMRYVQCYDLQTKQYYSVVVTPQLNFSAPSSTDSLNKSTHCWCNQNPPTRLLPVGQEYGELDMQHMFPDFEQYNKCYSDLNYPIGSEENITFAELYKMYNPNICGKHNFENFKNSLDNSSILLDYNNRQKRFDFDTKFLAHDCSDCSNFLFSNCADAKNFNNLKYSQRTLVCSGHMTNHCL</sequence>
<dbReference type="Gene3D" id="2.60.120.290">
    <property type="entry name" value="Spermadhesin, CUB domain"/>
    <property type="match status" value="1"/>
</dbReference>
<evidence type="ECO:0000259" key="7">
    <source>
        <dbReference type="PROSITE" id="PS01180"/>
    </source>
</evidence>
<dbReference type="PANTHER" id="PTHR24251">
    <property type="entry name" value="OVOCHYMASE-RELATED"/>
    <property type="match status" value="1"/>
</dbReference>
<name>A0ABM4D2T4_HYDVU</name>
<dbReference type="InterPro" id="IPR000436">
    <property type="entry name" value="Sushi_SCR_CCP_dom"/>
</dbReference>
<evidence type="ECO:0000313" key="10">
    <source>
        <dbReference type="RefSeq" id="XP_065668574.1"/>
    </source>
</evidence>
<dbReference type="PROSITE" id="PS50068">
    <property type="entry name" value="LDLRA_2"/>
    <property type="match status" value="1"/>
</dbReference>
<dbReference type="SMART" id="SM00042">
    <property type="entry name" value="CUB"/>
    <property type="match status" value="1"/>
</dbReference>
<organism evidence="9 10">
    <name type="scientific">Hydra vulgaris</name>
    <name type="common">Hydra</name>
    <name type="synonym">Hydra attenuata</name>
    <dbReference type="NCBI Taxonomy" id="6087"/>
    <lineage>
        <taxon>Eukaryota</taxon>
        <taxon>Metazoa</taxon>
        <taxon>Cnidaria</taxon>
        <taxon>Hydrozoa</taxon>
        <taxon>Hydroidolina</taxon>
        <taxon>Anthoathecata</taxon>
        <taxon>Aplanulata</taxon>
        <taxon>Hydridae</taxon>
        <taxon>Hydra</taxon>
    </lineage>
</organism>
<dbReference type="SMART" id="SM00192">
    <property type="entry name" value="LDLa"/>
    <property type="match status" value="1"/>
</dbReference>
<accession>A0ABM4D2T4</accession>
<feature type="transmembrane region" description="Helical" evidence="5">
    <location>
        <begin position="307"/>
        <end position="331"/>
    </location>
</feature>
<dbReference type="CDD" id="cd00112">
    <property type="entry name" value="LDLa"/>
    <property type="match status" value="1"/>
</dbReference>
<dbReference type="PROSITE" id="PS01209">
    <property type="entry name" value="LDLRA_1"/>
    <property type="match status" value="1"/>
</dbReference>
<dbReference type="Pfam" id="PF00431">
    <property type="entry name" value="CUB"/>
    <property type="match status" value="1"/>
</dbReference>
<feature type="domain" description="CUB" evidence="7">
    <location>
        <begin position="145"/>
        <end position="278"/>
    </location>
</feature>
<keyword evidence="9" id="KW-1185">Reference proteome</keyword>
<dbReference type="InterPro" id="IPR036055">
    <property type="entry name" value="LDL_receptor-like_sf"/>
</dbReference>
<keyword evidence="5" id="KW-1133">Transmembrane helix</keyword>
<gene>
    <name evidence="10" type="primary">LOC101234383</name>
</gene>
<dbReference type="RefSeq" id="XP_065668574.1">
    <property type="nucleotide sequence ID" value="XM_065812502.1"/>
</dbReference>
<evidence type="ECO:0000256" key="3">
    <source>
        <dbReference type="PROSITE-ProRule" id="PRU00124"/>
    </source>
</evidence>
<evidence type="ECO:0000256" key="6">
    <source>
        <dbReference type="SAM" id="SignalP"/>
    </source>
</evidence>
<evidence type="ECO:0000259" key="8">
    <source>
        <dbReference type="PROSITE" id="PS50923"/>
    </source>
</evidence>